<dbReference type="InterPro" id="IPR013154">
    <property type="entry name" value="ADH-like_N"/>
</dbReference>
<reference evidence="3 4" key="1">
    <citation type="submission" date="2013-03" db="EMBL/GenBank/DDBJ databases">
        <title>The Genome Sequence of Capronia coronata CBS 617.96.</title>
        <authorList>
            <consortium name="The Broad Institute Genomics Platform"/>
            <person name="Cuomo C."/>
            <person name="de Hoog S."/>
            <person name="Gorbushina A."/>
            <person name="Walker B."/>
            <person name="Young S.K."/>
            <person name="Zeng Q."/>
            <person name="Gargeya S."/>
            <person name="Fitzgerald M."/>
            <person name="Haas B."/>
            <person name="Abouelleil A."/>
            <person name="Allen A.W."/>
            <person name="Alvarado L."/>
            <person name="Arachchi H.M."/>
            <person name="Berlin A.M."/>
            <person name="Chapman S.B."/>
            <person name="Gainer-Dewar J."/>
            <person name="Goldberg J."/>
            <person name="Griggs A."/>
            <person name="Gujja S."/>
            <person name="Hansen M."/>
            <person name="Howarth C."/>
            <person name="Imamovic A."/>
            <person name="Ireland A."/>
            <person name="Larimer J."/>
            <person name="McCowan C."/>
            <person name="Murphy C."/>
            <person name="Pearson M."/>
            <person name="Poon T.W."/>
            <person name="Priest M."/>
            <person name="Roberts A."/>
            <person name="Saif S."/>
            <person name="Shea T."/>
            <person name="Sisk P."/>
            <person name="Sykes S."/>
            <person name="Wortman J."/>
            <person name="Nusbaum C."/>
            <person name="Birren B."/>
        </authorList>
    </citation>
    <scope>NUCLEOTIDE SEQUENCE [LARGE SCALE GENOMIC DNA]</scope>
    <source>
        <strain evidence="3 4">CBS 617.96</strain>
    </source>
</reference>
<dbReference type="eggNOG" id="KOG1198">
    <property type="taxonomic scope" value="Eukaryota"/>
</dbReference>
<proteinExistence type="predicted"/>
<dbReference type="InterPro" id="IPR020843">
    <property type="entry name" value="ER"/>
</dbReference>
<accession>W9Y0B9</accession>
<dbReference type="InterPro" id="IPR011032">
    <property type="entry name" value="GroES-like_sf"/>
</dbReference>
<comment type="caution">
    <text evidence="3">The sequence shown here is derived from an EMBL/GenBank/DDBJ whole genome shotgun (WGS) entry which is preliminary data.</text>
</comment>
<dbReference type="Gene3D" id="3.90.180.10">
    <property type="entry name" value="Medium-chain alcohol dehydrogenases, catalytic domain"/>
    <property type="match status" value="1"/>
</dbReference>
<keyword evidence="4" id="KW-1185">Reference proteome</keyword>
<dbReference type="RefSeq" id="XP_007725766.1">
    <property type="nucleotide sequence ID" value="XM_007727576.1"/>
</dbReference>
<dbReference type="PANTHER" id="PTHR44154">
    <property type="entry name" value="QUINONE OXIDOREDUCTASE"/>
    <property type="match status" value="1"/>
</dbReference>
<protein>
    <recommendedName>
        <fullName evidence="2">Enoyl reductase (ER) domain-containing protein</fullName>
    </recommendedName>
</protein>
<dbReference type="GO" id="GO:0016491">
    <property type="term" value="F:oxidoreductase activity"/>
    <property type="evidence" value="ECO:0007669"/>
    <property type="project" value="InterPro"/>
</dbReference>
<dbReference type="Pfam" id="PF08240">
    <property type="entry name" value="ADH_N"/>
    <property type="match status" value="1"/>
</dbReference>
<organism evidence="3 4">
    <name type="scientific">Capronia coronata CBS 617.96</name>
    <dbReference type="NCBI Taxonomy" id="1182541"/>
    <lineage>
        <taxon>Eukaryota</taxon>
        <taxon>Fungi</taxon>
        <taxon>Dikarya</taxon>
        <taxon>Ascomycota</taxon>
        <taxon>Pezizomycotina</taxon>
        <taxon>Eurotiomycetes</taxon>
        <taxon>Chaetothyriomycetidae</taxon>
        <taxon>Chaetothyriales</taxon>
        <taxon>Herpotrichiellaceae</taxon>
        <taxon>Capronia</taxon>
    </lineage>
</organism>
<feature type="domain" description="Enoyl reductase (ER)" evidence="2">
    <location>
        <begin position="13"/>
        <end position="322"/>
    </location>
</feature>
<dbReference type="SUPFAM" id="SSF50129">
    <property type="entry name" value="GroES-like"/>
    <property type="match status" value="1"/>
</dbReference>
<dbReference type="GeneID" id="19161565"/>
<dbReference type="HOGENOM" id="CLU_026673_3_4_1"/>
<dbReference type="Pfam" id="PF13602">
    <property type="entry name" value="ADH_zinc_N_2"/>
    <property type="match status" value="1"/>
</dbReference>
<dbReference type="SMART" id="SM00829">
    <property type="entry name" value="PKS_ER"/>
    <property type="match status" value="1"/>
</dbReference>
<evidence type="ECO:0000313" key="4">
    <source>
        <dbReference type="Proteomes" id="UP000019484"/>
    </source>
</evidence>
<name>W9Y0B9_9EURO</name>
<dbReference type="InterPro" id="IPR036291">
    <property type="entry name" value="NAD(P)-bd_dom_sf"/>
</dbReference>
<evidence type="ECO:0000313" key="3">
    <source>
        <dbReference type="EMBL" id="EXJ83080.1"/>
    </source>
</evidence>
<dbReference type="PANTHER" id="PTHR44154:SF1">
    <property type="entry name" value="QUINONE OXIDOREDUCTASE"/>
    <property type="match status" value="1"/>
</dbReference>
<keyword evidence="1" id="KW-0521">NADP</keyword>
<evidence type="ECO:0000256" key="1">
    <source>
        <dbReference type="ARBA" id="ARBA00022857"/>
    </source>
</evidence>
<dbReference type="AlphaFoldDB" id="W9Y0B9"/>
<dbReference type="InterPro" id="IPR051603">
    <property type="entry name" value="Zinc-ADH_QOR/CCCR"/>
</dbReference>
<dbReference type="OrthoDB" id="203908at2759"/>
<dbReference type="STRING" id="1182541.W9Y0B9"/>
<dbReference type="EMBL" id="AMWN01000006">
    <property type="protein sequence ID" value="EXJ83080.1"/>
    <property type="molecule type" value="Genomic_DNA"/>
</dbReference>
<gene>
    <name evidence="3" type="ORF">A1O1_06698</name>
</gene>
<evidence type="ECO:0000259" key="2">
    <source>
        <dbReference type="SMART" id="SM00829"/>
    </source>
</evidence>
<dbReference type="Gene3D" id="3.40.50.720">
    <property type="entry name" value="NAD(P)-binding Rossmann-like Domain"/>
    <property type="match status" value="1"/>
</dbReference>
<dbReference type="Proteomes" id="UP000019484">
    <property type="component" value="Unassembled WGS sequence"/>
</dbReference>
<sequence>MATMKAAVIHEPGGPEVLKLENIPIPTPKDDEVLIHVKAFGLNRSELFTRQGHSPGVKFPRVLGIEASGVVDKCPGGQFEPGQKVATAMGGMGRAFDGGYAEYTCVKASNVQALDTNLDWTIIGAVPEMLQTAYGSLFKALHLTPKDRLLVRGGTTSVGLAAAAIAKNHGCFVASTSRNSSQATADLLKKSGVDQVIVDDGKVAAQVKDHKFDKVLELIGTVTLEDSLQCAVGGGIVCMTGIVGNKWTFDSFAPMDVIPNTVCLTVYSGGPDEFKETPLNDLLKQIEDGTLPVQVGKVFKLDQIVEAHDTMEKNLARGKIVVLTE</sequence>
<dbReference type="CDD" id="cd08243">
    <property type="entry name" value="quinone_oxidoreductase_like_1"/>
    <property type="match status" value="1"/>
</dbReference>
<dbReference type="SUPFAM" id="SSF51735">
    <property type="entry name" value="NAD(P)-binding Rossmann-fold domains"/>
    <property type="match status" value="1"/>
</dbReference>